<dbReference type="EMBL" id="JBHUCM010000054">
    <property type="protein sequence ID" value="MFD1546045.1"/>
    <property type="molecule type" value="Genomic_DNA"/>
</dbReference>
<comment type="caution">
    <text evidence="2">The sequence shown here is derived from an EMBL/GenBank/DDBJ whole genome shotgun (WGS) entry which is preliminary data.</text>
</comment>
<gene>
    <name evidence="2" type="ORF">ACFSJ0_54040</name>
</gene>
<protein>
    <submittedName>
        <fullName evidence="2">Universal stress protein</fullName>
    </submittedName>
</protein>
<dbReference type="SUPFAM" id="SSF52402">
    <property type="entry name" value="Adenine nucleotide alpha hydrolases-like"/>
    <property type="match status" value="1"/>
</dbReference>
<evidence type="ECO:0000313" key="2">
    <source>
        <dbReference type="EMBL" id="MFD1546045.1"/>
    </source>
</evidence>
<dbReference type="Pfam" id="PF00582">
    <property type="entry name" value="Usp"/>
    <property type="match status" value="1"/>
</dbReference>
<evidence type="ECO:0000259" key="1">
    <source>
        <dbReference type="Pfam" id="PF00582"/>
    </source>
</evidence>
<evidence type="ECO:0000313" key="3">
    <source>
        <dbReference type="Proteomes" id="UP001597097"/>
    </source>
</evidence>
<dbReference type="RefSeq" id="WP_246654951.1">
    <property type="nucleotide sequence ID" value="NZ_JBHUCM010000054.1"/>
</dbReference>
<reference evidence="3" key="1">
    <citation type="journal article" date="2019" name="Int. J. Syst. Evol. Microbiol.">
        <title>The Global Catalogue of Microorganisms (GCM) 10K type strain sequencing project: providing services to taxonomists for standard genome sequencing and annotation.</title>
        <authorList>
            <consortium name="The Broad Institute Genomics Platform"/>
            <consortium name="The Broad Institute Genome Sequencing Center for Infectious Disease"/>
            <person name="Wu L."/>
            <person name="Ma J."/>
        </authorList>
    </citation>
    <scope>NUCLEOTIDE SEQUENCE [LARGE SCALE GENOMIC DNA]</scope>
    <source>
        <strain evidence="3">CGMCC 1.15399</strain>
    </source>
</reference>
<sequence length="67" mass="7105">MRRSAWRRGPSSPPANEALRAASAQASLLIVGAERTRHHGHLGTVVRAMVEHAACPVAVVPGFADRP</sequence>
<organism evidence="2 3">
    <name type="scientific">Nonomuraea guangzhouensis</name>
    <dbReference type="NCBI Taxonomy" id="1291555"/>
    <lineage>
        <taxon>Bacteria</taxon>
        <taxon>Bacillati</taxon>
        <taxon>Actinomycetota</taxon>
        <taxon>Actinomycetes</taxon>
        <taxon>Streptosporangiales</taxon>
        <taxon>Streptosporangiaceae</taxon>
        <taxon>Nonomuraea</taxon>
    </lineage>
</organism>
<dbReference type="Proteomes" id="UP001597097">
    <property type="component" value="Unassembled WGS sequence"/>
</dbReference>
<feature type="domain" description="UspA" evidence="1">
    <location>
        <begin position="17"/>
        <end position="61"/>
    </location>
</feature>
<accession>A0ABW4GTM7</accession>
<dbReference type="Gene3D" id="3.40.50.620">
    <property type="entry name" value="HUPs"/>
    <property type="match status" value="1"/>
</dbReference>
<name>A0ABW4GTM7_9ACTN</name>
<keyword evidence="3" id="KW-1185">Reference proteome</keyword>
<proteinExistence type="predicted"/>
<dbReference type="InterPro" id="IPR006016">
    <property type="entry name" value="UspA"/>
</dbReference>
<dbReference type="InterPro" id="IPR014729">
    <property type="entry name" value="Rossmann-like_a/b/a_fold"/>
</dbReference>